<proteinExistence type="predicted"/>
<dbReference type="SUPFAM" id="SSF49899">
    <property type="entry name" value="Concanavalin A-like lectins/glucanases"/>
    <property type="match status" value="1"/>
</dbReference>
<evidence type="ECO:0000256" key="1">
    <source>
        <dbReference type="SAM" id="SignalP"/>
    </source>
</evidence>
<organism evidence="3">
    <name type="scientific">Populus alba</name>
    <name type="common">White poplar</name>
    <dbReference type="NCBI Taxonomy" id="43335"/>
    <lineage>
        <taxon>Eukaryota</taxon>
        <taxon>Viridiplantae</taxon>
        <taxon>Streptophyta</taxon>
        <taxon>Embryophyta</taxon>
        <taxon>Tracheophyta</taxon>
        <taxon>Spermatophyta</taxon>
        <taxon>Magnoliopsida</taxon>
        <taxon>eudicotyledons</taxon>
        <taxon>Gunneridae</taxon>
        <taxon>Pentapetalae</taxon>
        <taxon>rosids</taxon>
        <taxon>fabids</taxon>
        <taxon>Malpighiales</taxon>
        <taxon>Salicaceae</taxon>
        <taxon>Saliceae</taxon>
        <taxon>Populus</taxon>
    </lineage>
</organism>
<comment type="caution">
    <text evidence="3">The sequence shown here is derived from an EMBL/GenBank/DDBJ whole genome shotgun (WGS) entry which is preliminary data.</text>
</comment>
<feature type="signal peptide" evidence="1">
    <location>
        <begin position="1"/>
        <end position="25"/>
    </location>
</feature>
<dbReference type="Pfam" id="PF08787">
    <property type="entry name" value="Alginate_lyase2"/>
    <property type="match status" value="1"/>
</dbReference>
<evidence type="ECO:0000259" key="2">
    <source>
        <dbReference type="Pfam" id="PF08787"/>
    </source>
</evidence>
<keyword evidence="1" id="KW-0732">Signal</keyword>
<sequence>MASTILSALIISLSLTELMPHHALADPADGFTSLSLGRSNFVIHKPYDVSESERYSFQNGIHKLWVYSADKPFMSGSNTSPRTEVRVRGYDYTSGVWQFEGYAYVPSGTTGVSIMQIFGGASAATTMMLRVYNGALSYYRAPIAQNIYDRWFRVNVIHDAGAPKVKVYIDGSLVHEANGNGASSHYFKFGVYAQDGASDYMESRWRGIKVTSLSPTNLKATGGVHGR</sequence>
<dbReference type="AlphaFoldDB" id="A0A4U5QCM1"/>
<gene>
    <name evidence="3" type="ORF">D5086_0000107330</name>
</gene>
<dbReference type="Gene3D" id="2.60.120.200">
    <property type="match status" value="1"/>
</dbReference>
<feature type="domain" description="Alginate lyase 2" evidence="2">
    <location>
        <begin position="39"/>
        <end position="211"/>
    </location>
</feature>
<dbReference type="EMBL" id="RCHU01000306">
    <property type="protein sequence ID" value="TKS08083.1"/>
    <property type="molecule type" value="Genomic_DNA"/>
</dbReference>
<dbReference type="InterPro" id="IPR014895">
    <property type="entry name" value="Alginate_lyase_2"/>
</dbReference>
<dbReference type="PANTHER" id="PTHR33681">
    <property type="entry name" value="BINDING PROTEIN, PUTATIVE, EXPRESSED-RELATED"/>
    <property type="match status" value="1"/>
</dbReference>
<accession>A0A4U5QCM1</accession>
<dbReference type="STRING" id="43335.A0A4U5QCM1"/>
<evidence type="ECO:0000313" key="3">
    <source>
        <dbReference type="EMBL" id="TKS08083.1"/>
    </source>
</evidence>
<dbReference type="PANTHER" id="PTHR33681:SF4">
    <property type="entry name" value="OS12G0171100 PROTEIN"/>
    <property type="match status" value="1"/>
</dbReference>
<reference evidence="3" key="1">
    <citation type="submission" date="2018-10" db="EMBL/GenBank/DDBJ databases">
        <title>Population genomic analysis revealed the cold adaptation of white poplar.</title>
        <authorList>
            <person name="Liu Y.-J."/>
        </authorList>
    </citation>
    <scope>NUCLEOTIDE SEQUENCE [LARGE SCALE GENOMIC DNA]</scope>
    <source>
        <strain evidence="3">PAL-ZL1</strain>
    </source>
</reference>
<dbReference type="InterPro" id="IPR013320">
    <property type="entry name" value="ConA-like_dom_sf"/>
</dbReference>
<name>A0A4U5QCM1_POPAL</name>
<protein>
    <recommendedName>
        <fullName evidence="2">Alginate lyase 2 domain-containing protein</fullName>
    </recommendedName>
</protein>
<feature type="chain" id="PRO_5020943563" description="Alginate lyase 2 domain-containing protein" evidence="1">
    <location>
        <begin position="26"/>
        <end position="227"/>
    </location>
</feature>